<feature type="signal peptide" evidence="1">
    <location>
        <begin position="1"/>
        <end position="23"/>
    </location>
</feature>
<evidence type="ECO:0000313" key="2">
    <source>
        <dbReference type="EMBL" id="ODA28910.1"/>
    </source>
</evidence>
<organism evidence="2 3">
    <name type="scientific">Planctopirus hydrillae</name>
    <dbReference type="NCBI Taxonomy" id="1841610"/>
    <lineage>
        <taxon>Bacteria</taxon>
        <taxon>Pseudomonadati</taxon>
        <taxon>Planctomycetota</taxon>
        <taxon>Planctomycetia</taxon>
        <taxon>Planctomycetales</taxon>
        <taxon>Planctomycetaceae</taxon>
        <taxon>Planctopirus</taxon>
    </lineage>
</organism>
<name>A0A1C3E6N9_9PLAN</name>
<evidence type="ECO:0000313" key="3">
    <source>
        <dbReference type="Proteomes" id="UP000094828"/>
    </source>
</evidence>
<dbReference type="OrthoDB" id="215381at2"/>
<keyword evidence="3" id="KW-1185">Reference proteome</keyword>
<protein>
    <submittedName>
        <fullName evidence="2">Uncharacterized protein</fullName>
    </submittedName>
</protein>
<proteinExistence type="predicted"/>
<dbReference type="AlphaFoldDB" id="A0A1C3E6N9"/>
<dbReference type="Proteomes" id="UP000094828">
    <property type="component" value="Unassembled WGS sequence"/>
</dbReference>
<evidence type="ECO:0000256" key="1">
    <source>
        <dbReference type="SAM" id="SignalP"/>
    </source>
</evidence>
<feature type="chain" id="PRO_5008672823" evidence="1">
    <location>
        <begin position="24"/>
        <end position="63"/>
    </location>
</feature>
<dbReference type="EMBL" id="LYDR01000150">
    <property type="protein sequence ID" value="ODA28910.1"/>
    <property type="molecule type" value="Genomic_DNA"/>
</dbReference>
<keyword evidence="1" id="KW-0732">Signal</keyword>
<accession>A0A1C3E6N9</accession>
<comment type="caution">
    <text evidence="2">The sequence shown here is derived from an EMBL/GenBank/DDBJ whole genome shotgun (WGS) entry which is preliminary data.</text>
</comment>
<gene>
    <name evidence="2" type="ORF">A6X21_10450</name>
</gene>
<sequence length="63" mass="7254">MLRTAFAALVMSASLVLGGQIEAADARMEVVNNRPARTGFFARLMELERRKNERIREWFRGSR</sequence>
<dbReference type="RefSeq" id="WP_068850651.1">
    <property type="nucleotide sequence ID" value="NZ_LYDR01000150.1"/>
</dbReference>
<reference evidence="2 3" key="1">
    <citation type="submission" date="2016-05" db="EMBL/GenBank/DDBJ databases">
        <title>Genomic and physiological characterization of Planctopirus sp. isolated from fresh water lake.</title>
        <authorList>
            <person name="Subhash Y."/>
            <person name="Ramana C."/>
        </authorList>
    </citation>
    <scope>NUCLEOTIDE SEQUENCE [LARGE SCALE GENOMIC DNA]</scope>
    <source>
        <strain evidence="2 3">JC280</strain>
    </source>
</reference>